<evidence type="ECO:0000256" key="3">
    <source>
        <dbReference type="ARBA" id="ARBA00023004"/>
    </source>
</evidence>
<dbReference type="Pfam" id="PF00355">
    <property type="entry name" value="Rieske"/>
    <property type="match status" value="1"/>
</dbReference>
<dbReference type="AlphaFoldDB" id="A0A364VC40"/>
<sequence length="139" mass="14145">MSSESGFAVPCSRRAFLKGVAVTTAATASGALLAACASEKTVAKAKAAQVPVGGAVFVDDWIVAQPKEGTFTAFSNVCPHARGKIDHTEEVNGVQVAVCPKHGSEFSLSDGSVLKGPSRDPLTAAKGVTRNGDSVEVSN</sequence>
<evidence type="ECO:0000256" key="4">
    <source>
        <dbReference type="ARBA" id="ARBA00023014"/>
    </source>
</evidence>
<protein>
    <submittedName>
        <fullName evidence="7">Iron-sulfur protein</fullName>
    </submittedName>
</protein>
<dbReference type="CDD" id="cd03467">
    <property type="entry name" value="Rieske"/>
    <property type="match status" value="1"/>
</dbReference>
<keyword evidence="4" id="KW-0411">Iron-sulfur</keyword>
<feature type="domain" description="Rieske" evidence="6">
    <location>
        <begin position="39"/>
        <end position="136"/>
    </location>
</feature>
<comment type="caution">
    <text evidence="7">The sequence shown here is derived from an EMBL/GenBank/DDBJ whole genome shotgun (WGS) entry which is preliminary data.</text>
</comment>
<dbReference type="SUPFAM" id="SSF50022">
    <property type="entry name" value="ISP domain"/>
    <property type="match status" value="1"/>
</dbReference>
<dbReference type="GO" id="GO:0004497">
    <property type="term" value="F:monooxygenase activity"/>
    <property type="evidence" value="ECO:0007669"/>
    <property type="project" value="UniProtKB-ARBA"/>
</dbReference>
<feature type="region of interest" description="Disordered" evidence="5">
    <location>
        <begin position="110"/>
        <end position="139"/>
    </location>
</feature>
<dbReference type="EMBL" id="PHQP01000024">
    <property type="protein sequence ID" value="RAV34207.1"/>
    <property type="molecule type" value="Genomic_DNA"/>
</dbReference>
<proteinExistence type="predicted"/>
<keyword evidence="1" id="KW-0001">2Fe-2S</keyword>
<dbReference type="GO" id="GO:0051537">
    <property type="term" value="F:2 iron, 2 sulfur cluster binding"/>
    <property type="evidence" value="ECO:0007669"/>
    <property type="project" value="UniProtKB-KW"/>
</dbReference>
<dbReference type="PROSITE" id="PS51318">
    <property type="entry name" value="TAT"/>
    <property type="match status" value="1"/>
</dbReference>
<evidence type="ECO:0000256" key="5">
    <source>
        <dbReference type="SAM" id="MobiDB-lite"/>
    </source>
</evidence>
<dbReference type="RefSeq" id="WP_112769305.1">
    <property type="nucleotide sequence ID" value="NZ_CP063191.1"/>
</dbReference>
<accession>A0A364VC40</accession>
<dbReference type="InterPro" id="IPR036922">
    <property type="entry name" value="Rieske_2Fe-2S_sf"/>
</dbReference>
<dbReference type="Proteomes" id="UP000251047">
    <property type="component" value="Unassembled WGS sequence"/>
</dbReference>
<dbReference type="NCBIfam" id="TIGR01409">
    <property type="entry name" value="TAT_signal_seq"/>
    <property type="match status" value="1"/>
</dbReference>
<evidence type="ECO:0000313" key="7">
    <source>
        <dbReference type="EMBL" id="RAV34207.1"/>
    </source>
</evidence>
<gene>
    <name evidence="7" type="ORF">CWC39_04430</name>
</gene>
<evidence type="ECO:0000259" key="6">
    <source>
        <dbReference type="PROSITE" id="PS51296"/>
    </source>
</evidence>
<dbReference type="InterPro" id="IPR017941">
    <property type="entry name" value="Rieske_2Fe-2S"/>
</dbReference>
<name>A0A364VC40_9CORY</name>
<evidence type="ECO:0000256" key="2">
    <source>
        <dbReference type="ARBA" id="ARBA00022723"/>
    </source>
</evidence>
<dbReference type="OrthoDB" id="25106at2"/>
<reference evidence="7 8" key="1">
    <citation type="journal article" date="2018" name="Syst. Appl. Microbiol.">
        <title>Corynebacterium heidelbergense sp. nov., isolated from the preen glands of Egyptian geese (Alopochen aegyptiacus).</title>
        <authorList>
            <person name="Braun M.S."/>
            <person name="Wang E."/>
            <person name="Zimmermann S."/>
            <person name="Wink M."/>
        </authorList>
    </citation>
    <scope>NUCLEOTIDE SEQUENCE [LARGE SCALE GENOMIC DNA]</scope>
    <source>
        <strain evidence="7 8">DSM 104638</strain>
    </source>
</reference>
<evidence type="ECO:0000313" key="8">
    <source>
        <dbReference type="Proteomes" id="UP000251047"/>
    </source>
</evidence>
<dbReference type="GO" id="GO:0016705">
    <property type="term" value="F:oxidoreductase activity, acting on paired donors, with incorporation or reduction of molecular oxygen"/>
    <property type="evidence" value="ECO:0007669"/>
    <property type="project" value="UniProtKB-ARBA"/>
</dbReference>
<keyword evidence="2" id="KW-0479">Metal-binding</keyword>
<keyword evidence="3" id="KW-0408">Iron</keyword>
<dbReference type="GO" id="GO:0046872">
    <property type="term" value="F:metal ion binding"/>
    <property type="evidence" value="ECO:0007669"/>
    <property type="project" value="UniProtKB-KW"/>
</dbReference>
<dbReference type="PROSITE" id="PS51296">
    <property type="entry name" value="RIESKE"/>
    <property type="match status" value="1"/>
</dbReference>
<evidence type="ECO:0000256" key="1">
    <source>
        <dbReference type="ARBA" id="ARBA00022714"/>
    </source>
</evidence>
<dbReference type="InterPro" id="IPR006311">
    <property type="entry name" value="TAT_signal"/>
</dbReference>
<organism evidence="7 8">
    <name type="scientific">Corynebacterium heidelbergense</name>
    <dbReference type="NCBI Taxonomy" id="2055947"/>
    <lineage>
        <taxon>Bacteria</taxon>
        <taxon>Bacillati</taxon>
        <taxon>Actinomycetota</taxon>
        <taxon>Actinomycetes</taxon>
        <taxon>Mycobacteriales</taxon>
        <taxon>Corynebacteriaceae</taxon>
        <taxon>Corynebacterium</taxon>
    </lineage>
</organism>
<dbReference type="Gene3D" id="2.102.10.10">
    <property type="entry name" value="Rieske [2Fe-2S] iron-sulphur domain"/>
    <property type="match status" value="1"/>
</dbReference>
<dbReference type="InterPro" id="IPR019546">
    <property type="entry name" value="TAT_signal_bac_arc"/>
</dbReference>